<keyword evidence="2" id="KW-1185">Reference proteome</keyword>
<sequence>MTITCQRFESRMQDYLDRRMPVMADEALVDHARDCVDCHQKWMTWQSIDSVTLQQQLATQAQSESGRVRPISRLAIAAVVLMVASVSAVRLIETDPTDEASSAAVLSSSTTTYAVSDTTLMADVDPIAWWQDVRPGDWINETMPAMRSVREGVAPLGRSLRRAVTILTTGGGDQTT</sequence>
<gene>
    <name evidence="1" type="ORF">Poly51_41560</name>
</gene>
<reference evidence="1 2" key="1">
    <citation type="submission" date="2019-02" db="EMBL/GenBank/DDBJ databases">
        <title>Deep-cultivation of Planctomycetes and their phenomic and genomic characterization uncovers novel biology.</title>
        <authorList>
            <person name="Wiegand S."/>
            <person name="Jogler M."/>
            <person name="Boedeker C."/>
            <person name="Pinto D."/>
            <person name="Vollmers J."/>
            <person name="Rivas-Marin E."/>
            <person name="Kohn T."/>
            <person name="Peeters S.H."/>
            <person name="Heuer A."/>
            <person name="Rast P."/>
            <person name="Oberbeckmann S."/>
            <person name="Bunk B."/>
            <person name="Jeske O."/>
            <person name="Meyerdierks A."/>
            <person name="Storesund J.E."/>
            <person name="Kallscheuer N."/>
            <person name="Luecker S."/>
            <person name="Lage O.M."/>
            <person name="Pohl T."/>
            <person name="Merkel B.J."/>
            <person name="Hornburger P."/>
            <person name="Mueller R.-W."/>
            <person name="Bruemmer F."/>
            <person name="Labrenz M."/>
            <person name="Spormann A.M."/>
            <person name="Op Den Camp H."/>
            <person name="Overmann J."/>
            <person name="Amann R."/>
            <person name="Jetten M.S.M."/>
            <person name="Mascher T."/>
            <person name="Medema M.H."/>
            <person name="Devos D.P."/>
            <person name="Kaster A.-K."/>
            <person name="Ovreas L."/>
            <person name="Rohde M."/>
            <person name="Galperin M.Y."/>
            <person name="Jogler C."/>
        </authorList>
    </citation>
    <scope>NUCLEOTIDE SEQUENCE [LARGE SCALE GENOMIC DNA]</scope>
    <source>
        <strain evidence="1 2">Poly51</strain>
    </source>
</reference>
<proteinExistence type="predicted"/>
<dbReference type="RefSeq" id="WP_146459541.1">
    <property type="nucleotide sequence ID" value="NZ_SJPW01000005.1"/>
</dbReference>
<dbReference type="OrthoDB" id="292771at2"/>
<dbReference type="AlphaFoldDB" id="A0A5C6EM86"/>
<dbReference type="Proteomes" id="UP000318288">
    <property type="component" value="Unassembled WGS sequence"/>
</dbReference>
<evidence type="ECO:0008006" key="3">
    <source>
        <dbReference type="Google" id="ProtNLM"/>
    </source>
</evidence>
<dbReference type="EMBL" id="SJPW01000005">
    <property type="protein sequence ID" value="TWU50863.1"/>
    <property type="molecule type" value="Genomic_DNA"/>
</dbReference>
<accession>A0A5C6EM86</accession>
<evidence type="ECO:0000313" key="1">
    <source>
        <dbReference type="EMBL" id="TWU50863.1"/>
    </source>
</evidence>
<evidence type="ECO:0000313" key="2">
    <source>
        <dbReference type="Proteomes" id="UP000318288"/>
    </source>
</evidence>
<comment type="caution">
    <text evidence="1">The sequence shown here is derived from an EMBL/GenBank/DDBJ whole genome shotgun (WGS) entry which is preliminary data.</text>
</comment>
<name>A0A5C6EM86_9BACT</name>
<protein>
    <recommendedName>
        <fullName evidence="3">Zinc-finger domain-containing protein</fullName>
    </recommendedName>
</protein>
<organism evidence="1 2">
    <name type="scientific">Rubripirellula tenax</name>
    <dbReference type="NCBI Taxonomy" id="2528015"/>
    <lineage>
        <taxon>Bacteria</taxon>
        <taxon>Pseudomonadati</taxon>
        <taxon>Planctomycetota</taxon>
        <taxon>Planctomycetia</taxon>
        <taxon>Pirellulales</taxon>
        <taxon>Pirellulaceae</taxon>
        <taxon>Rubripirellula</taxon>
    </lineage>
</organism>